<reference evidence="2" key="1">
    <citation type="journal article" date="2023" name="Front. Plant Sci.">
        <title>Chromosomal-level genome assembly of Melastoma candidum provides insights into trichome evolution.</title>
        <authorList>
            <person name="Zhong Y."/>
            <person name="Wu W."/>
            <person name="Sun C."/>
            <person name="Zou P."/>
            <person name="Liu Y."/>
            <person name="Dai S."/>
            <person name="Zhou R."/>
        </authorList>
    </citation>
    <scope>NUCLEOTIDE SEQUENCE [LARGE SCALE GENOMIC DNA]</scope>
</reference>
<proteinExistence type="predicted"/>
<evidence type="ECO:0000313" key="2">
    <source>
        <dbReference type="Proteomes" id="UP001057402"/>
    </source>
</evidence>
<organism evidence="1 2">
    <name type="scientific">Melastoma candidum</name>
    <dbReference type="NCBI Taxonomy" id="119954"/>
    <lineage>
        <taxon>Eukaryota</taxon>
        <taxon>Viridiplantae</taxon>
        <taxon>Streptophyta</taxon>
        <taxon>Embryophyta</taxon>
        <taxon>Tracheophyta</taxon>
        <taxon>Spermatophyta</taxon>
        <taxon>Magnoliopsida</taxon>
        <taxon>eudicotyledons</taxon>
        <taxon>Gunneridae</taxon>
        <taxon>Pentapetalae</taxon>
        <taxon>rosids</taxon>
        <taxon>malvids</taxon>
        <taxon>Myrtales</taxon>
        <taxon>Melastomataceae</taxon>
        <taxon>Melastomatoideae</taxon>
        <taxon>Melastomateae</taxon>
        <taxon>Melastoma</taxon>
    </lineage>
</organism>
<protein>
    <submittedName>
        <fullName evidence="1">Uncharacterized protein</fullName>
    </submittedName>
</protein>
<dbReference type="EMBL" id="CM042885">
    <property type="protein sequence ID" value="KAI4366006.1"/>
    <property type="molecule type" value="Genomic_DNA"/>
</dbReference>
<name>A0ACB9QI47_9MYRT</name>
<comment type="caution">
    <text evidence="1">The sequence shown here is derived from an EMBL/GenBank/DDBJ whole genome shotgun (WGS) entry which is preliminary data.</text>
</comment>
<accession>A0ACB9QI47</accession>
<keyword evidence="2" id="KW-1185">Reference proteome</keyword>
<sequence length="241" mass="25855">MAAEVGPIAGYVKGYDDDKLRRAAVVGLLDKSSAPITRDLLGGLHGIESQELDLDLQVPLGWEKRLDLKSGKVYLQRCSSASSSSSSGERVRPNQGASKFQDLNSPPSPSMSLLDEANLDLKLRSSPVARSSCGGYQSVCTLDKVKSALEKAERDPPARKRPPFWGSSPSAASNSSSSTSVVETQLRKEETMSSSSPVAAGCPCCLLYVLIMKSNPRCPRCDTVVPMPTSKRPRIDLNISI</sequence>
<evidence type="ECO:0000313" key="1">
    <source>
        <dbReference type="EMBL" id="KAI4366006.1"/>
    </source>
</evidence>
<dbReference type="Proteomes" id="UP001057402">
    <property type="component" value="Chromosome 6"/>
</dbReference>
<gene>
    <name evidence="1" type="ORF">MLD38_021935</name>
</gene>